<name>A0A975T6R8_9NOST</name>
<dbReference type="GO" id="GO:0006302">
    <property type="term" value="P:double-strand break repair"/>
    <property type="evidence" value="ECO:0007669"/>
    <property type="project" value="TreeGrafter"/>
</dbReference>
<dbReference type="PANTHER" id="PTHR32182:SF23">
    <property type="entry name" value="ATP BINDING PROTEIN"/>
    <property type="match status" value="1"/>
</dbReference>
<dbReference type="AlphaFoldDB" id="A0A975T6R8"/>
<reference evidence="2" key="1">
    <citation type="submission" date="2017-04" db="EMBL/GenBank/DDBJ databases">
        <title>Genome deletions in a multicellular cyanobacterial endosymbiont for morphological adaptation in marine diatoms.</title>
        <authorList>
            <person name="Wang Y."/>
            <person name="Gao H."/>
            <person name="Li R."/>
            <person name="Xu X."/>
        </authorList>
    </citation>
    <scope>NUCLEOTIDE SEQUENCE</scope>
    <source>
        <strain evidence="2">FACHB 800</strain>
    </source>
</reference>
<sequence>MYIEELHLQNFRGFQELQLELPSDVAVFIGINGSGKSSILDSIAVILSQFVSILQKTSKKKLEFDISTDDININSETTHNKINLVIDSETKILWESFTHKYKKYRLKTAAYKQTINSYAVQIIEKLNNQPDLSLPILVYYQTNRILINSASIKDITKDETEQTYINNQIDAYKTAFSKNVNDFRDFLYWFKEQEEYENEVRLREDNNFRNPNLEIVRKALKEFLEGFPNTQFSDLHIVRVSSDKESGIRQLIKPSLVIKKNGENFKLDQLSDGEKTLLMLVVDIARRLAILNPSITNASELLEKGTGIILIDEIDLHLHPQWQRIVIPSFRRTFPNCQFIVTTHSPQVLSGVNRENVFILEDAKVLELTPHTFGRDSNSILFEVMGVEKRPAQMQKRIDSCFELIDDGRLEEAKIKLKELSDLLGENDLDIIRANTLIDFLNRVE</sequence>
<dbReference type="EMBL" id="CP021056">
    <property type="protein sequence ID" value="QXE23271.1"/>
    <property type="molecule type" value="Genomic_DNA"/>
</dbReference>
<gene>
    <name evidence="2" type="ORF">B6N60_01960</name>
</gene>
<dbReference type="InterPro" id="IPR027417">
    <property type="entry name" value="P-loop_NTPase"/>
</dbReference>
<dbReference type="InterPro" id="IPR003593">
    <property type="entry name" value="AAA+_ATPase"/>
</dbReference>
<dbReference type="SUPFAM" id="SSF52540">
    <property type="entry name" value="P-loop containing nucleoside triphosphate hydrolases"/>
    <property type="match status" value="1"/>
</dbReference>
<dbReference type="KEGG" id="rsin:B6N60_01960"/>
<feature type="domain" description="AAA+ ATPase" evidence="1">
    <location>
        <begin position="22"/>
        <end position="364"/>
    </location>
</feature>
<evidence type="ECO:0000313" key="2">
    <source>
        <dbReference type="EMBL" id="QXE23271.1"/>
    </source>
</evidence>
<dbReference type="PANTHER" id="PTHR32182">
    <property type="entry name" value="DNA REPLICATION AND REPAIR PROTEIN RECF"/>
    <property type="match status" value="1"/>
</dbReference>
<protein>
    <recommendedName>
        <fullName evidence="1">AAA+ ATPase domain-containing protein</fullName>
    </recommendedName>
</protein>
<proteinExistence type="predicted"/>
<organism evidence="2 3">
    <name type="scientific">Richelia sinica FACHB-800</name>
    <dbReference type="NCBI Taxonomy" id="1357546"/>
    <lineage>
        <taxon>Bacteria</taxon>
        <taxon>Bacillati</taxon>
        <taxon>Cyanobacteriota</taxon>
        <taxon>Cyanophyceae</taxon>
        <taxon>Nostocales</taxon>
        <taxon>Nostocaceae</taxon>
        <taxon>Richelia</taxon>
    </lineage>
</organism>
<dbReference type="SMART" id="SM00382">
    <property type="entry name" value="AAA"/>
    <property type="match status" value="1"/>
</dbReference>
<accession>A0A975T6R8</accession>
<evidence type="ECO:0000259" key="1">
    <source>
        <dbReference type="SMART" id="SM00382"/>
    </source>
</evidence>
<keyword evidence="3" id="KW-1185">Reference proteome</keyword>
<dbReference type="Gene3D" id="3.40.50.300">
    <property type="entry name" value="P-loop containing nucleotide triphosphate hydrolases"/>
    <property type="match status" value="1"/>
</dbReference>
<dbReference type="Proteomes" id="UP000683511">
    <property type="component" value="Chromosome"/>
</dbReference>
<dbReference type="InterPro" id="IPR041685">
    <property type="entry name" value="AAA_GajA/Old/RecF-like"/>
</dbReference>
<dbReference type="Pfam" id="PF13175">
    <property type="entry name" value="AAA_15"/>
    <property type="match status" value="1"/>
</dbReference>
<dbReference type="RefSeq" id="WP_190603558.1">
    <property type="nucleotide sequence ID" value="NZ_CP021056.1"/>
</dbReference>
<dbReference type="GO" id="GO:0000731">
    <property type="term" value="P:DNA synthesis involved in DNA repair"/>
    <property type="evidence" value="ECO:0007669"/>
    <property type="project" value="TreeGrafter"/>
</dbReference>
<evidence type="ECO:0000313" key="3">
    <source>
        <dbReference type="Proteomes" id="UP000683511"/>
    </source>
</evidence>